<protein>
    <recommendedName>
        <fullName evidence="2">Acetyl-coenzyme A carboxylase carboxyl transferase subunit alpha</fullName>
        <shortName evidence="2">ACCase subunit alpha</shortName>
        <shortName evidence="2">Acetyl-CoA carboxylase carboxyltransferase subunit alpha</shortName>
        <ecNumber evidence="2">2.1.3.15</ecNumber>
    </recommendedName>
</protein>
<dbReference type="GO" id="GO:0006633">
    <property type="term" value="P:fatty acid biosynthetic process"/>
    <property type="evidence" value="ECO:0007669"/>
    <property type="project" value="UniProtKB-KW"/>
</dbReference>
<keyword evidence="2" id="KW-0443">Lipid metabolism</keyword>
<keyword evidence="2" id="KW-0275">Fatty acid biosynthesis</keyword>
<dbReference type="NCBIfam" id="NF041504">
    <property type="entry name" value="AccA_sub"/>
    <property type="match status" value="1"/>
</dbReference>
<dbReference type="Pfam" id="PF03255">
    <property type="entry name" value="ACCA"/>
    <property type="match status" value="1"/>
</dbReference>
<dbReference type="PANTHER" id="PTHR42853">
    <property type="entry name" value="ACETYL-COENZYME A CARBOXYLASE CARBOXYL TRANSFERASE SUBUNIT ALPHA"/>
    <property type="match status" value="1"/>
</dbReference>
<comment type="subunit">
    <text evidence="2">Acetyl-CoA carboxylase is a heterohexamer composed of biotin carboxyl carrier protein (AccB), biotin carboxylase (AccC) and two subunits each of ACCase subunit alpha (AccA) and ACCase subunit beta (AccD).</text>
</comment>
<proteinExistence type="inferred from homology"/>
<comment type="pathway">
    <text evidence="1 2">Lipid metabolism; malonyl-CoA biosynthesis; malonyl-CoA from acetyl-CoA: step 1/1.</text>
</comment>
<dbReference type="SUPFAM" id="SSF52096">
    <property type="entry name" value="ClpP/crotonase"/>
    <property type="match status" value="1"/>
</dbReference>
<dbReference type="GO" id="GO:0005524">
    <property type="term" value="F:ATP binding"/>
    <property type="evidence" value="ECO:0007669"/>
    <property type="project" value="UniProtKB-KW"/>
</dbReference>
<evidence type="ECO:0000256" key="1">
    <source>
        <dbReference type="ARBA" id="ARBA00004956"/>
    </source>
</evidence>
<evidence type="ECO:0000256" key="2">
    <source>
        <dbReference type="HAMAP-Rule" id="MF_00823"/>
    </source>
</evidence>
<dbReference type="AlphaFoldDB" id="A0A0S8GAA7"/>
<dbReference type="UniPathway" id="UPA00655">
    <property type="reaction ID" value="UER00711"/>
</dbReference>
<dbReference type="GO" id="GO:0009317">
    <property type="term" value="C:acetyl-CoA carboxylase complex"/>
    <property type="evidence" value="ECO:0007669"/>
    <property type="project" value="InterPro"/>
</dbReference>
<sequence length="313" mass="35002">MNGIWLDFERPLINLEKKIEELQGLDGTADEIKRLRAQAERLKKRIYSNLNRWQRVQLARHPRRPYSADVIELIADDFIEFHGDRRFGDDPAIIAGVAQFGKHSIVIIAQQKGRDTKEKIQRNFGMPHPEGYRKALRMMQIAAKFNMPILCLVDTPGAYPGAKAEERGQAEAIARNLYEASVLPVPIIVVIIGEGGSGGALAIAVGDRILMFENAIYSVISPEGCASILWRDSAKNKEAAEALKLTAQDLQKLKIIDEIIPEPVGGAHMDSKRAAANLKKAVLRHLTELGKIPLAELIQLRIEKFRNMGVYRE</sequence>
<dbReference type="InterPro" id="IPR029045">
    <property type="entry name" value="ClpP/crotonase-like_dom_sf"/>
</dbReference>
<dbReference type="NCBIfam" id="NF004344">
    <property type="entry name" value="PRK05724.1"/>
    <property type="match status" value="1"/>
</dbReference>
<dbReference type="GO" id="GO:0016743">
    <property type="term" value="F:carboxyl- or carbamoyltransferase activity"/>
    <property type="evidence" value="ECO:0007669"/>
    <property type="project" value="UniProtKB-UniRule"/>
</dbReference>
<dbReference type="Gene3D" id="3.90.226.10">
    <property type="entry name" value="2-enoyl-CoA Hydratase, Chain A, domain 1"/>
    <property type="match status" value="1"/>
</dbReference>
<gene>
    <name evidence="2" type="primary">accA</name>
    <name evidence="3" type="ORF">AMJ87_09670</name>
</gene>
<dbReference type="InterPro" id="IPR001095">
    <property type="entry name" value="Acetyl_CoA_COase_a_su"/>
</dbReference>
<name>A0A0S8GAA7_UNCW3</name>
<keyword evidence="2" id="KW-0067">ATP-binding</keyword>
<reference evidence="3 4" key="1">
    <citation type="journal article" date="2015" name="Microbiome">
        <title>Genomic resolution of linkages in carbon, nitrogen, and sulfur cycling among widespread estuary sediment bacteria.</title>
        <authorList>
            <person name="Baker B.J."/>
            <person name="Lazar C.S."/>
            <person name="Teske A.P."/>
            <person name="Dick G.J."/>
        </authorList>
    </citation>
    <scope>NUCLEOTIDE SEQUENCE [LARGE SCALE GENOMIC DNA]</scope>
    <source>
        <strain evidence="3">SM23_60</strain>
    </source>
</reference>
<dbReference type="NCBIfam" id="TIGR00513">
    <property type="entry name" value="accA"/>
    <property type="match status" value="1"/>
</dbReference>
<dbReference type="PANTHER" id="PTHR42853:SF3">
    <property type="entry name" value="ACETYL-COENZYME A CARBOXYLASE CARBOXYL TRANSFERASE SUBUNIT ALPHA, CHLOROPLASTIC"/>
    <property type="match status" value="1"/>
</dbReference>
<dbReference type="HAMAP" id="MF_00823">
    <property type="entry name" value="AcetylCoA_CT_alpha"/>
    <property type="match status" value="1"/>
</dbReference>
<dbReference type="PATRIC" id="fig|1703780.3.peg.1052"/>
<evidence type="ECO:0000313" key="4">
    <source>
        <dbReference type="Proteomes" id="UP000051096"/>
    </source>
</evidence>
<keyword evidence="2" id="KW-0547">Nucleotide-binding</keyword>
<keyword evidence="2" id="KW-0808">Transferase</keyword>
<organism evidence="3 4">
    <name type="scientific">candidate division WOR_3 bacterium SM23_60</name>
    <dbReference type="NCBI Taxonomy" id="1703780"/>
    <lineage>
        <taxon>Bacteria</taxon>
        <taxon>Bacteria division WOR-3</taxon>
    </lineage>
</organism>
<comment type="catalytic activity">
    <reaction evidence="2">
        <text>N(6)-carboxybiotinyl-L-lysyl-[protein] + acetyl-CoA = N(6)-biotinyl-L-lysyl-[protein] + malonyl-CoA</text>
        <dbReference type="Rhea" id="RHEA:54728"/>
        <dbReference type="Rhea" id="RHEA-COMP:10505"/>
        <dbReference type="Rhea" id="RHEA-COMP:10506"/>
        <dbReference type="ChEBI" id="CHEBI:57288"/>
        <dbReference type="ChEBI" id="CHEBI:57384"/>
        <dbReference type="ChEBI" id="CHEBI:83144"/>
        <dbReference type="ChEBI" id="CHEBI:83145"/>
        <dbReference type="EC" id="2.1.3.15"/>
    </reaction>
</comment>
<evidence type="ECO:0000313" key="3">
    <source>
        <dbReference type="EMBL" id="KPK69957.1"/>
    </source>
</evidence>
<comment type="similarity">
    <text evidence="2">Belongs to the AccA family.</text>
</comment>
<keyword evidence="2" id="KW-0276">Fatty acid metabolism</keyword>
<dbReference type="Proteomes" id="UP000051096">
    <property type="component" value="Unassembled WGS sequence"/>
</dbReference>
<comment type="subcellular location">
    <subcellularLocation>
        <location evidence="2">Cytoplasm</location>
    </subcellularLocation>
</comment>
<dbReference type="GO" id="GO:2001295">
    <property type="term" value="P:malonyl-CoA biosynthetic process"/>
    <property type="evidence" value="ECO:0007669"/>
    <property type="project" value="UniProtKB-UniRule"/>
</dbReference>
<comment type="caution">
    <text evidence="3">The sequence shown here is derived from an EMBL/GenBank/DDBJ whole genome shotgun (WGS) entry which is preliminary data.</text>
</comment>
<keyword evidence="2" id="KW-0444">Lipid biosynthesis</keyword>
<dbReference type="EMBL" id="LJUO01000107">
    <property type="protein sequence ID" value="KPK69957.1"/>
    <property type="molecule type" value="Genomic_DNA"/>
</dbReference>
<keyword evidence="2" id="KW-0963">Cytoplasm</keyword>
<dbReference type="GO" id="GO:0003989">
    <property type="term" value="F:acetyl-CoA carboxylase activity"/>
    <property type="evidence" value="ECO:0007669"/>
    <property type="project" value="InterPro"/>
</dbReference>
<accession>A0A0S8GAA7</accession>
<dbReference type="PRINTS" id="PR01069">
    <property type="entry name" value="ACCCTRFRASEA"/>
</dbReference>
<comment type="function">
    <text evidence="2">Component of the acetyl coenzyme A carboxylase (ACC) complex. First, biotin carboxylase catalyzes the carboxylation of biotin on its carrier protein (BCCP) and then the CO(2) group is transferred by the carboxyltransferase to acetyl-CoA to form malonyl-CoA.</text>
</comment>
<dbReference type="EC" id="2.1.3.15" evidence="2"/>